<comment type="caution">
    <text evidence="2">The sequence shown here is derived from an EMBL/GenBank/DDBJ whole genome shotgun (WGS) entry which is preliminary data.</text>
</comment>
<reference evidence="2" key="1">
    <citation type="journal article" date="2023" name="Mol. Phylogenet. Evol.">
        <title>Genome-scale phylogeny and comparative genomics of the fungal order Sordariales.</title>
        <authorList>
            <person name="Hensen N."/>
            <person name="Bonometti L."/>
            <person name="Westerberg I."/>
            <person name="Brannstrom I.O."/>
            <person name="Guillou S."/>
            <person name="Cros-Aarteil S."/>
            <person name="Calhoun S."/>
            <person name="Haridas S."/>
            <person name="Kuo A."/>
            <person name="Mondo S."/>
            <person name="Pangilinan J."/>
            <person name="Riley R."/>
            <person name="LaButti K."/>
            <person name="Andreopoulos B."/>
            <person name="Lipzen A."/>
            <person name="Chen C."/>
            <person name="Yan M."/>
            <person name="Daum C."/>
            <person name="Ng V."/>
            <person name="Clum A."/>
            <person name="Steindorff A."/>
            <person name="Ohm R.A."/>
            <person name="Martin F."/>
            <person name="Silar P."/>
            <person name="Natvig D.O."/>
            <person name="Lalanne C."/>
            <person name="Gautier V."/>
            <person name="Ament-Velasquez S.L."/>
            <person name="Kruys A."/>
            <person name="Hutchinson M.I."/>
            <person name="Powell A.J."/>
            <person name="Barry K."/>
            <person name="Miller A.N."/>
            <person name="Grigoriev I.V."/>
            <person name="Debuchy R."/>
            <person name="Gladieux P."/>
            <person name="Hiltunen Thoren M."/>
            <person name="Johannesson H."/>
        </authorList>
    </citation>
    <scope>NUCLEOTIDE SEQUENCE</scope>
    <source>
        <strain evidence="2">CBS 757.83</strain>
    </source>
</reference>
<evidence type="ECO:0000256" key="1">
    <source>
        <dbReference type="SAM" id="MobiDB-lite"/>
    </source>
</evidence>
<sequence>MLVAVHSHLQLASERDAPTAPARLDSPLAYEAATSSPAAAGITNEDKASDKGQGGLQTWQPKESIIDAYFLHSRPGWETVVFMLLPDLSTAEYREASWAATLLILCDDLSRLMREGIFWSPDNLVPEQGPPSAHNITNGGENPRWVGKLNVAARHSQTLAAFRLQNLSPQNASHVYAKNRHGRMVYNYFRGWPEANYNYIYGDKPLQVAARGAPTTTSHAHASNPPPLNNPPTLRQPRRRRQLTDVNVEAPTTNPTHTSTPRPSPQPAAASSPTSTWKLKP</sequence>
<feature type="region of interest" description="Disordered" evidence="1">
    <location>
        <begin position="210"/>
        <end position="281"/>
    </location>
</feature>
<dbReference type="Proteomes" id="UP001305647">
    <property type="component" value="Unassembled WGS sequence"/>
</dbReference>
<reference evidence="2" key="2">
    <citation type="submission" date="2023-05" db="EMBL/GenBank/DDBJ databases">
        <authorList>
            <consortium name="Lawrence Berkeley National Laboratory"/>
            <person name="Steindorff A."/>
            <person name="Hensen N."/>
            <person name="Bonometti L."/>
            <person name="Westerberg I."/>
            <person name="Brannstrom I.O."/>
            <person name="Guillou S."/>
            <person name="Cros-Aarteil S."/>
            <person name="Calhoun S."/>
            <person name="Haridas S."/>
            <person name="Kuo A."/>
            <person name="Mondo S."/>
            <person name="Pangilinan J."/>
            <person name="Riley R."/>
            <person name="Labutti K."/>
            <person name="Andreopoulos B."/>
            <person name="Lipzen A."/>
            <person name="Chen C."/>
            <person name="Yanf M."/>
            <person name="Daum C."/>
            <person name="Ng V."/>
            <person name="Clum A."/>
            <person name="Ohm R."/>
            <person name="Martin F."/>
            <person name="Silar P."/>
            <person name="Natvig D."/>
            <person name="Lalanne C."/>
            <person name="Gautier V."/>
            <person name="Ament-Velasquez S.L."/>
            <person name="Kruys A."/>
            <person name="Hutchinson M.I."/>
            <person name="Powell A.J."/>
            <person name="Barry K."/>
            <person name="Miller A.N."/>
            <person name="Grigoriev I.V."/>
            <person name="Debuchy R."/>
            <person name="Gladieux P."/>
            <person name="Thoren M.H."/>
            <person name="Johannesson H."/>
        </authorList>
    </citation>
    <scope>NUCLEOTIDE SEQUENCE</scope>
    <source>
        <strain evidence="2">CBS 757.83</strain>
    </source>
</reference>
<protein>
    <submittedName>
        <fullName evidence="2">Uncharacterized protein</fullName>
    </submittedName>
</protein>
<feature type="region of interest" description="Disordered" evidence="1">
    <location>
        <begin position="35"/>
        <end position="56"/>
    </location>
</feature>
<name>A0AAN6PYU2_9PEZI</name>
<keyword evidence="3" id="KW-1185">Reference proteome</keyword>
<proteinExistence type="predicted"/>
<feature type="compositionally biased region" description="Low complexity" evidence="1">
    <location>
        <begin position="267"/>
        <end position="281"/>
    </location>
</feature>
<evidence type="ECO:0000313" key="2">
    <source>
        <dbReference type="EMBL" id="KAK4100338.1"/>
    </source>
</evidence>
<accession>A0AAN6PYU2</accession>
<organism evidence="2 3">
    <name type="scientific">Parathielavia hyrcaniae</name>
    <dbReference type="NCBI Taxonomy" id="113614"/>
    <lineage>
        <taxon>Eukaryota</taxon>
        <taxon>Fungi</taxon>
        <taxon>Dikarya</taxon>
        <taxon>Ascomycota</taxon>
        <taxon>Pezizomycotina</taxon>
        <taxon>Sordariomycetes</taxon>
        <taxon>Sordariomycetidae</taxon>
        <taxon>Sordariales</taxon>
        <taxon>Chaetomiaceae</taxon>
        <taxon>Parathielavia</taxon>
    </lineage>
</organism>
<dbReference type="EMBL" id="MU863641">
    <property type="protein sequence ID" value="KAK4100338.1"/>
    <property type="molecule type" value="Genomic_DNA"/>
</dbReference>
<gene>
    <name evidence="2" type="ORF">N658DRAFT_507863</name>
</gene>
<evidence type="ECO:0000313" key="3">
    <source>
        <dbReference type="Proteomes" id="UP001305647"/>
    </source>
</evidence>
<dbReference type="AlphaFoldDB" id="A0AAN6PYU2"/>